<protein>
    <submittedName>
        <fullName evidence="2">Uncharacterized protein</fullName>
    </submittedName>
</protein>
<dbReference type="PANTHER" id="PTHR45670:SF1">
    <property type="entry name" value="E3 UBIQUITIN-PROTEIN LIGASE HECTD1"/>
    <property type="match status" value="1"/>
</dbReference>
<evidence type="ECO:0000256" key="1">
    <source>
        <dbReference type="ARBA" id="ARBA00022679"/>
    </source>
</evidence>
<dbReference type="InParanoid" id="A0A251TUF5"/>
<sequence length="126" mass="13914">MFLLGSSQKLQRCLHSLVQCKVCSFIFLNCLPQIKLGITNDVIKQRSDMIRSLLGVASISSMEGPASVVCALSTAANMCKKLPSDATDFVMDAIRLLTNLFQYHYHDAKVLAYASVFLTRVAKLIL</sequence>
<proteinExistence type="predicted"/>
<keyword evidence="3" id="KW-1185">Reference proteome</keyword>
<dbReference type="PANTHER" id="PTHR45670">
    <property type="entry name" value="E3 UBIQUITIN-PROTEIN LIGASE TRIP12"/>
    <property type="match status" value="1"/>
</dbReference>
<accession>A0A251TUF5</accession>
<dbReference type="EMBL" id="CM007898">
    <property type="protein sequence ID" value="OTG14196.1"/>
    <property type="molecule type" value="Genomic_DNA"/>
</dbReference>
<evidence type="ECO:0000313" key="2">
    <source>
        <dbReference type="EMBL" id="OTG14196.1"/>
    </source>
</evidence>
<organism evidence="2 3">
    <name type="scientific">Helianthus annuus</name>
    <name type="common">Common sunflower</name>
    <dbReference type="NCBI Taxonomy" id="4232"/>
    <lineage>
        <taxon>Eukaryota</taxon>
        <taxon>Viridiplantae</taxon>
        <taxon>Streptophyta</taxon>
        <taxon>Embryophyta</taxon>
        <taxon>Tracheophyta</taxon>
        <taxon>Spermatophyta</taxon>
        <taxon>Magnoliopsida</taxon>
        <taxon>eudicotyledons</taxon>
        <taxon>Gunneridae</taxon>
        <taxon>Pentapetalae</taxon>
        <taxon>asterids</taxon>
        <taxon>campanulids</taxon>
        <taxon>Asterales</taxon>
        <taxon>Asteraceae</taxon>
        <taxon>Asteroideae</taxon>
        <taxon>Heliantheae alliance</taxon>
        <taxon>Heliantheae</taxon>
        <taxon>Helianthus</taxon>
    </lineage>
</organism>
<gene>
    <name evidence="2" type="ORF">HannXRQ_Chr09g0246691</name>
</gene>
<name>A0A251TUF5_HELAN</name>
<dbReference type="InterPro" id="IPR045322">
    <property type="entry name" value="HECTD1/TRIP12-like"/>
</dbReference>
<dbReference type="AlphaFoldDB" id="A0A251TUF5"/>
<dbReference type="STRING" id="4232.A0A251TUF5"/>
<keyword evidence="1" id="KW-0808">Transferase</keyword>
<dbReference type="GO" id="GO:0061630">
    <property type="term" value="F:ubiquitin protein ligase activity"/>
    <property type="evidence" value="ECO:0007669"/>
    <property type="project" value="InterPro"/>
</dbReference>
<reference evidence="3" key="1">
    <citation type="journal article" date="2017" name="Nature">
        <title>The sunflower genome provides insights into oil metabolism, flowering and Asterid evolution.</title>
        <authorList>
            <person name="Badouin H."/>
            <person name="Gouzy J."/>
            <person name="Grassa C.J."/>
            <person name="Murat F."/>
            <person name="Staton S.E."/>
            <person name="Cottret L."/>
            <person name="Lelandais-Briere C."/>
            <person name="Owens G.L."/>
            <person name="Carrere S."/>
            <person name="Mayjonade B."/>
            <person name="Legrand L."/>
            <person name="Gill N."/>
            <person name="Kane N.C."/>
            <person name="Bowers J.E."/>
            <person name="Hubner S."/>
            <person name="Bellec A."/>
            <person name="Berard A."/>
            <person name="Berges H."/>
            <person name="Blanchet N."/>
            <person name="Boniface M.C."/>
            <person name="Brunel D."/>
            <person name="Catrice O."/>
            <person name="Chaidir N."/>
            <person name="Claudel C."/>
            <person name="Donnadieu C."/>
            <person name="Faraut T."/>
            <person name="Fievet G."/>
            <person name="Helmstetter N."/>
            <person name="King M."/>
            <person name="Knapp S.J."/>
            <person name="Lai Z."/>
            <person name="Le Paslier M.C."/>
            <person name="Lippi Y."/>
            <person name="Lorenzon L."/>
            <person name="Mandel J.R."/>
            <person name="Marage G."/>
            <person name="Marchand G."/>
            <person name="Marquand E."/>
            <person name="Bret-Mestries E."/>
            <person name="Morien E."/>
            <person name="Nambeesan S."/>
            <person name="Nguyen T."/>
            <person name="Pegot-Espagnet P."/>
            <person name="Pouilly N."/>
            <person name="Raftis F."/>
            <person name="Sallet E."/>
            <person name="Schiex T."/>
            <person name="Thomas J."/>
            <person name="Vandecasteele C."/>
            <person name="Vares D."/>
            <person name="Vear F."/>
            <person name="Vautrin S."/>
            <person name="Crespi M."/>
            <person name="Mangin B."/>
            <person name="Burke J.M."/>
            <person name="Salse J."/>
            <person name="Munos S."/>
            <person name="Vincourt P."/>
            <person name="Rieseberg L.H."/>
            <person name="Langlade N.B."/>
        </authorList>
    </citation>
    <scope>NUCLEOTIDE SEQUENCE [LARGE SCALE GENOMIC DNA]</scope>
    <source>
        <strain evidence="3">cv. SF193</strain>
    </source>
</reference>
<dbReference type="GO" id="GO:0006511">
    <property type="term" value="P:ubiquitin-dependent protein catabolic process"/>
    <property type="evidence" value="ECO:0007669"/>
    <property type="project" value="InterPro"/>
</dbReference>
<dbReference type="Proteomes" id="UP000215914">
    <property type="component" value="Chromosome 9"/>
</dbReference>
<evidence type="ECO:0000313" key="3">
    <source>
        <dbReference type="Proteomes" id="UP000215914"/>
    </source>
</evidence>